<accession>A0A0S2HW27</accession>
<evidence type="ECO:0000313" key="2">
    <source>
        <dbReference type="Proteomes" id="UP000064893"/>
    </source>
</evidence>
<protein>
    <submittedName>
        <fullName evidence="1">Uncharacterized protein</fullName>
    </submittedName>
</protein>
<dbReference type="KEGG" id="blq:L21SP5_00538"/>
<evidence type="ECO:0000313" key="1">
    <source>
        <dbReference type="EMBL" id="ALO14214.1"/>
    </source>
</evidence>
<sequence length="42" mass="4752">MAHENVSASKIKKEKEVPFFKVTSSSILKLPLVVVMTKRHNV</sequence>
<name>A0A0S2HW27_9BACT</name>
<reference evidence="1 2" key="1">
    <citation type="submission" date="2015-11" db="EMBL/GenBank/DDBJ databases">
        <title>Description and complete genome sequence of a novel strain predominating in hypersaline microbial mats and representing a new family of the Bacteriodetes phylum.</title>
        <authorList>
            <person name="Spring S."/>
            <person name="Bunk B."/>
            <person name="Sproer C."/>
            <person name="Klenk H.-P."/>
        </authorList>
    </citation>
    <scope>NUCLEOTIDE SEQUENCE [LARGE SCALE GENOMIC DNA]</scope>
    <source>
        <strain evidence="1 2">L21-Spi-D4</strain>
    </source>
</reference>
<keyword evidence="2" id="KW-1185">Reference proteome</keyword>
<dbReference type="STRING" id="1307839.L21SP5_00538"/>
<dbReference type="AlphaFoldDB" id="A0A0S2HW27"/>
<dbReference type="EMBL" id="CP013118">
    <property type="protein sequence ID" value="ALO14214.1"/>
    <property type="molecule type" value="Genomic_DNA"/>
</dbReference>
<organism evidence="1 2">
    <name type="scientific">Salinivirga cyanobacteriivorans</name>
    <dbReference type="NCBI Taxonomy" id="1307839"/>
    <lineage>
        <taxon>Bacteria</taxon>
        <taxon>Pseudomonadati</taxon>
        <taxon>Bacteroidota</taxon>
        <taxon>Bacteroidia</taxon>
        <taxon>Bacteroidales</taxon>
        <taxon>Salinivirgaceae</taxon>
        <taxon>Salinivirga</taxon>
    </lineage>
</organism>
<gene>
    <name evidence="1" type="ORF">L21SP5_00538</name>
</gene>
<dbReference type="Proteomes" id="UP000064893">
    <property type="component" value="Chromosome"/>
</dbReference>
<proteinExistence type="predicted"/>